<dbReference type="InterPro" id="IPR011335">
    <property type="entry name" value="Restrct_endonuc-II-like"/>
</dbReference>
<keyword evidence="4" id="KW-1185">Reference proteome</keyword>
<dbReference type="SUPFAM" id="SSF52980">
    <property type="entry name" value="Restriction endonuclease-like"/>
    <property type="match status" value="2"/>
</dbReference>
<reference evidence="3 4" key="1">
    <citation type="submission" date="2018-12" db="EMBL/GenBank/DDBJ databases">
        <title>Alloscrdovia theropitheci sp. nov: a novel taxon from the feces of the bleeding-herat monkey (Theropithecus geleda).</title>
        <authorList>
            <person name="Modesto M."/>
        </authorList>
    </citation>
    <scope>NUCLEOTIDE SEQUENCE [LARGE SCALE GENOMIC DNA]</scope>
    <source>
        <strain evidence="3 4">GLDI4/2</strain>
    </source>
</reference>
<dbReference type="RefSeq" id="WP_131285294.1">
    <property type="nucleotide sequence ID" value="NZ_RXLP01000027.1"/>
</dbReference>
<sequence length="159" mass="17872">MNTSVIDQAHPQALHEKRDLGTFGEDYACDYLSTLGWTVLDRNWKCRFGEIDIVAIQPSTSISSAESNNASTVQDLSHEALEQQQILVFIEVKTRSSKDFGDPLESITVAKQMHMKKAAVMWLAQHHLSTPLIVRFDAIGIIAQNRSVLELTHVRRILS</sequence>
<dbReference type="Gene3D" id="3.40.1350.10">
    <property type="match status" value="1"/>
</dbReference>
<dbReference type="AlphaFoldDB" id="A0A4R0QMZ2"/>
<evidence type="ECO:0000313" key="3">
    <source>
        <dbReference type="EMBL" id="TCD53542.1"/>
    </source>
</evidence>
<evidence type="ECO:0000256" key="2">
    <source>
        <dbReference type="HAMAP-Rule" id="MF_00048"/>
    </source>
</evidence>
<evidence type="ECO:0000313" key="4">
    <source>
        <dbReference type="Proteomes" id="UP000291289"/>
    </source>
</evidence>
<comment type="caution">
    <text evidence="3">The sequence shown here is derived from an EMBL/GenBank/DDBJ whole genome shotgun (WGS) entry which is preliminary data.</text>
</comment>
<dbReference type="InterPro" id="IPR003509">
    <property type="entry name" value="UPF0102_YraN-like"/>
</dbReference>
<dbReference type="Proteomes" id="UP000291289">
    <property type="component" value="Unassembled WGS sequence"/>
</dbReference>
<dbReference type="Pfam" id="PF02021">
    <property type="entry name" value="UPF0102"/>
    <property type="match status" value="1"/>
</dbReference>
<name>A0A4R0QMZ2_9BIFI</name>
<protein>
    <recommendedName>
        <fullName evidence="2">UPF0102 protein EJ419_07800</fullName>
    </recommendedName>
</protein>
<dbReference type="HAMAP" id="MF_00048">
    <property type="entry name" value="UPF0102"/>
    <property type="match status" value="1"/>
</dbReference>
<dbReference type="PANTHER" id="PTHR34039">
    <property type="entry name" value="UPF0102 PROTEIN YRAN"/>
    <property type="match status" value="1"/>
</dbReference>
<dbReference type="PANTHER" id="PTHR34039:SF1">
    <property type="entry name" value="UPF0102 PROTEIN YRAN"/>
    <property type="match status" value="1"/>
</dbReference>
<evidence type="ECO:0000256" key="1">
    <source>
        <dbReference type="ARBA" id="ARBA00006738"/>
    </source>
</evidence>
<dbReference type="CDD" id="cd20736">
    <property type="entry name" value="PoNe_Nuclease"/>
    <property type="match status" value="1"/>
</dbReference>
<dbReference type="GO" id="GO:0003676">
    <property type="term" value="F:nucleic acid binding"/>
    <property type="evidence" value="ECO:0007669"/>
    <property type="project" value="InterPro"/>
</dbReference>
<organism evidence="3 4">
    <name type="scientific">Alloscardovia theropitheci</name>
    <dbReference type="NCBI Taxonomy" id="2496842"/>
    <lineage>
        <taxon>Bacteria</taxon>
        <taxon>Bacillati</taxon>
        <taxon>Actinomycetota</taxon>
        <taxon>Actinomycetes</taxon>
        <taxon>Bifidobacteriales</taxon>
        <taxon>Bifidobacteriaceae</taxon>
        <taxon>Alloscardovia</taxon>
    </lineage>
</organism>
<dbReference type="OrthoDB" id="9794876at2"/>
<comment type="similarity">
    <text evidence="1 2">Belongs to the UPF0102 family.</text>
</comment>
<proteinExistence type="inferred from homology"/>
<dbReference type="EMBL" id="RXLP01000027">
    <property type="protein sequence ID" value="TCD53542.1"/>
    <property type="molecule type" value="Genomic_DNA"/>
</dbReference>
<gene>
    <name evidence="3" type="ORF">EJ419_07800</name>
</gene>
<dbReference type="InterPro" id="IPR011856">
    <property type="entry name" value="tRNA_endonuc-like_dom_sf"/>
</dbReference>
<accession>A0A4R0QMZ2</accession>